<dbReference type="EMBL" id="AGNL01048351">
    <property type="protein sequence ID" value="EJK45664.1"/>
    <property type="molecule type" value="Genomic_DNA"/>
</dbReference>
<reference evidence="2 3" key="1">
    <citation type="journal article" date="2012" name="Genome Biol.">
        <title>Genome and low-iron response of an oceanic diatom adapted to chronic iron limitation.</title>
        <authorList>
            <person name="Lommer M."/>
            <person name="Specht M."/>
            <person name="Roy A.S."/>
            <person name="Kraemer L."/>
            <person name="Andreson R."/>
            <person name="Gutowska M.A."/>
            <person name="Wolf J."/>
            <person name="Bergner S.V."/>
            <person name="Schilhabel M.B."/>
            <person name="Klostermeier U.C."/>
            <person name="Beiko R.G."/>
            <person name="Rosenstiel P."/>
            <person name="Hippler M."/>
            <person name="Laroche J."/>
        </authorList>
    </citation>
    <scope>NUCLEOTIDE SEQUENCE [LARGE SCALE GENOMIC DNA]</scope>
    <source>
        <strain evidence="2 3">CCMP1005</strain>
    </source>
</reference>
<evidence type="ECO:0000313" key="2">
    <source>
        <dbReference type="EMBL" id="EJK45664.1"/>
    </source>
</evidence>
<keyword evidence="3" id="KW-1185">Reference proteome</keyword>
<gene>
    <name evidence="2" type="ORF">THAOC_35715</name>
</gene>
<feature type="region of interest" description="Disordered" evidence="1">
    <location>
        <begin position="142"/>
        <end position="163"/>
    </location>
</feature>
<dbReference type="OrthoDB" id="38060at2759"/>
<comment type="caution">
    <text evidence="2">The sequence shown here is derived from an EMBL/GenBank/DDBJ whole genome shotgun (WGS) entry which is preliminary data.</text>
</comment>
<organism evidence="2 3">
    <name type="scientific">Thalassiosira oceanica</name>
    <name type="common">Marine diatom</name>
    <dbReference type="NCBI Taxonomy" id="159749"/>
    <lineage>
        <taxon>Eukaryota</taxon>
        <taxon>Sar</taxon>
        <taxon>Stramenopiles</taxon>
        <taxon>Ochrophyta</taxon>
        <taxon>Bacillariophyta</taxon>
        <taxon>Coscinodiscophyceae</taxon>
        <taxon>Thalassiosirophycidae</taxon>
        <taxon>Thalassiosirales</taxon>
        <taxon>Thalassiosiraceae</taxon>
        <taxon>Thalassiosira</taxon>
    </lineage>
</organism>
<name>K0R2Z7_THAOC</name>
<feature type="region of interest" description="Disordered" evidence="1">
    <location>
        <begin position="1"/>
        <end position="28"/>
    </location>
</feature>
<evidence type="ECO:0000256" key="1">
    <source>
        <dbReference type="SAM" id="MobiDB-lite"/>
    </source>
</evidence>
<protein>
    <submittedName>
        <fullName evidence="2">Uncharacterized protein</fullName>
    </submittedName>
</protein>
<dbReference type="AlphaFoldDB" id="K0R2Z7"/>
<dbReference type="eggNOG" id="ENOG502T31H">
    <property type="taxonomic scope" value="Eukaryota"/>
</dbReference>
<evidence type="ECO:0000313" key="3">
    <source>
        <dbReference type="Proteomes" id="UP000266841"/>
    </source>
</evidence>
<dbReference type="Proteomes" id="UP000266841">
    <property type="component" value="Unassembled WGS sequence"/>
</dbReference>
<proteinExistence type="predicted"/>
<sequence length="281" mass="30501">MRTGRSNFGGGGRRRGSDGKKRNGNPIGTWLQNRRRAARTRDDGTLAVGTEAEAMQNLVRNRRHFSYPEAGFETPVEHSLLYAMIAHPERYPNRVIIDEINDEEFEAYLRVAGGDGTQTVSPAAAVSYAQLSALLSLSAEKNTSASSRHDGGGGEDGANPDVDAPSIGEVLCRRLLRTVTKYCDSNGLDRENEVREFLAPVERRCQQRNEKAALQQLLPAYGGYALSIVTGNPLPLLIGAAALTQPDKMAQENQNVVGFQGQGGRTADMERAGLLDEVDSD</sequence>
<accession>K0R2Z7</accession>
<dbReference type="OMA" id="YAMIAHP"/>